<dbReference type="AlphaFoldDB" id="A0A0G4PM12"/>
<dbReference type="Proteomes" id="UP000053732">
    <property type="component" value="Unassembled WGS sequence"/>
</dbReference>
<evidence type="ECO:0000313" key="1">
    <source>
        <dbReference type="EMBL" id="CRL27369.1"/>
    </source>
</evidence>
<organism evidence="1 2">
    <name type="scientific">Penicillium camemberti (strain FM 013)</name>
    <dbReference type="NCBI Taxonomy" id="1429867"/>
    <lineage>
        <taxon>Eukaryota</taxon>
        <taxon>Fungi</taxon>
        <taxon>Dikarya</taxon>
        <taxon>Ascomycota</taxon>
        <taxon>Pezizomycotina</taxon>
        <taxon>Eurotiomycetes</taxon>
        <taxon>Eurotiomycetidae</taxon>
        <taxon>Eurotiales</taxon>
        <taxon>Aspergillaceae</taxon>
        <taxon>Penicillium</taxon>
    </lineage>
</organism>
<dbReference type="EMBL" id="HG793155">
    <property type="protein sequence ID" value="CRL27369.1"/>
    <property type="molecule type" value="Genomic_DNA"/>
</dbReference>
<accession>A0A0G4PM12</accession>
<sequence>MGRNYSKHGVQRAQFRTGQIITRRAPSAKQETLPFLLPRIRNGTRNFQSFLRFTLSPTETDDDYHMAREGFWNFRVADQPRIALPMLAPRIVTQDQ</sequence>
<proteinExistence type="predicted"/>
<gene>
    <name evidence="1" type="ORF">PCAMFM013_S022g000049</name>
</gene>
<protein>
    <submittedName>
        <fullName evidence="1">Str. FM013</fullName>
    </submittedName>
</protein>
<evidence type="ECO:0000313" key="2">
    <source>
        <dbReference type="Proteomes" id="UP000053732"/>
    </source>
</evidence>
<keyword evidence="2" id="KW-1185">Reference proteome</keyword>
<reference evidence="1 2" key="1">
    <citation type="journal article" date="2014" name="Nat. Commun.">
        <title>Multiple recent horizontal transfers of a large genomic region in cheese making fungi.</title>
        <authorList>
            <person name="Cheeseman K."/>
            <person name="Ropars J."/>
            <person name="Renault P."/>
            <person name="Dupont J."/>
            <person name="Gouzy J."/>
            <person name="Branca A."/>
            <person name="Abraham A.L."/>
            <person name="Ceppi M."/>
            <person name="Conseiller E."/>
            <person name="Debuchy R."/>
            <person name="Malagnac F."/>
            <person name="Goarin A."/>
            <person name="Silar P."/>
            <person name="Lacoste S."/>
            <person name="Sallet E."/>
            <person name="Bensimon A."/>
            <person name="Giraud T."/>
            <person name="Brygoo Y."/>
        </authorList>
    </citation>
    <scope>NUCLEOTIDE SEQUENCE [LARGE SCALE GENOMIC DNA]</scope>
    <source>
        <strain evidence="2">FM 013</strain>
    </source>
</reference>
<name>A0A0G4PM12_PENC3</name>